<sequence>MTELGLFFSRKSVNRSDVSRKTEISKTRLSELANNTSTKLRADELYLIALAIDVDPCELLKDVCKGLKLVD</sequence>
<dbReference type="RefSeq" id="WP_369617656.1">
    <property type="nucleotide sequence ID" value="NZ_AP031573.1"/>
</dbReference>
<dbReference type="Pfam" id="PF13443">
    <property type="entry name" value="HTH_26"/>
    <property type="match status" value="1"/>
</dbReference>
<accession>A0AAT9GZ56</accession>
<dbReference type="AlphaFoldDB" id="A0AAT9GZ56"/>
<evidence type="ECO:0000259" key="1">
    <source>
        <dbReference type="Pfam" id="PF13443"/>
    </source>
</evidence>
<dbReference type="InterPro" id="IPR001387">
    <property type="entry name" value="Cro/C1-type_HTH"/>
</dbReference>
<dbReference type="InterPro" id="IPR010982">
    <property type="entry name" value="Lambda_DNA-bd_dom_sf"/>
</dbReference>
<dbReference type="EMBL" id="AP031573">
    <property type="protein sequence ID" value="BFM42510.1"/>
    <property type="molecule type" value="Genomic_DNA"/>
</dbReference>
<organism evidence="2">
    <name type="scientific">Flavobacterium sp. CFS9</name>
    <dbReference type="NCBI Taxonomy" id="3143118"/>
    <lineage>
        <taxon>Bacteria</taxon>
        <taxon>Pseudomonadati</taxon>
        <taxon>Bacteroidota</taxon>
        <taxon>Flavobacteriia</taxon>
        <taxon>Flavobacteriales</taxon>
        <taxon>Flavobacteriaceae</taxon>
        <taxon>Flavobacterium</taxon>
    </lineage>
</organism>
<proteinExistence type="predicted"/>
<protein>
    <submittedName>
        <fullName evidence="2">Helix-turn-helix transcriptional regulator</fullName>
    </submittedName>
</protein>
<feature type="domain" description="HTH cro/C1-type" evidence="1">
    <location>
        <begin position="10"/>
        <end position="64"/>
    </location>
</feature>
<dbReference type="SUPFAM" id="SSF47413">
    <property type="entry name" value="lambda repressor-like DNA-binding domains"/>
    <property type="match status" value="1"/>
</dbReference>
<reference evidence="2" key="1">
    <citation type="submission" date="2024-05" db="EMBL/GenBank/DDBJ databases">
        <title>Whole-Genome Sequence of CFS9, a Potential Fish Probiotic Isolated from the Body Surface of Silurus asotus.</title>
        <authorList>
            <person name="Kojima M."/>
            <person name="Tobioka K."/>
            <person name="Yokota K."/>
            <person name="Nakatani H."/>
            <person name="Hori K."/>
            <person name="Tamaru Y."/>
            <person name="Okazaki F."/>
        </authorList>
    </citation>
    <scope>NUCLEOTIDE SEQUENCE</scope>
    <source>
        <strain evidence="2">CFS9</strain>
    </source>
</reference>
<dbReference type="GO" id="GO:0003677">
    <property type="term" value="F:DNA binding"/>
    <property type="evidence" value="ECO:0007669"/>
    <property type="project" value="InterPro"/>
</dbReference>
<evidence type="ECO:0000313" key="2">
    <source>
        <dbReference type="EMBL" id="BFM42510.1"/>
    </source>
</evidence>
<dbReference type="Gene3D" id="1.10.260.40">
    <property type="entry name" value="lambda repressor-like DNA-binding domains"/>
    <property type="match status" value="1"/>
</dbReference>
<gene>
    <name evidence="2" type="ORF">CFS9_11510</name>
</gene>
<name>A0AAT9GZ56_9FLAO</name>